<accession>A0A2N0P659</accession>
<reference evidence="1 2" key="2">
    <citation type="submission" date="2017-09" db="EMBL/GenBank/DDBJ databases">
        <title>Extensive intraspecific genome diversity in a model arbuscular mycorrhizal fungus.</title>
        <authorList>
            <person name="Chen E.C."/>
            <person name="Morin E."/>
            <person name="Beaudet D."/>
            <person name="Noel J."/>
            <person name="Ndikumana S."/>
            <person name="Charron P."/>
            <person name="St-Onge C."/>
            <person name="Giorgi J."/>
            <person name="Grigoriev I.V."/>
            <person name="Roux C."/>
            <person name="Martin F.M."/>
            <person name="Corradi N."/>
        </authorList>
    </citation>
    <scope>NUCLEOTIDE SEQUENCE [LARGE SCALE GENOMIC DNA]</scope>
    <source>
        <strain evidence="1 2">A5</strain>
    </source>
</reference>
<dbReference type="Proteomes" id="UP000232722">
    <property type="component" value="Unassembled WGS sequence"/>
</dbReference>
<comment type="caution">
    <text evidence="1">The sequence shown here is derived from an EMBL/GenBank/DDBJ whole genome shotgun (WGS) entry which is preliminary data.</text>
</comment>
<organism evidence="1 2">
    <name type="scientific">Rhizophagus irregularis</name>
    <dbReference type="NCBI Taxonomy" id="588596"/>
    <lineage>
        <taxon>Eukaryota</taxon>
        <taxon>Fungi</taxon>
        <taxon>Fungi incertae sedis</taxon>
        <taxon>Mucoromycota</taxon>
        <taxon>Glomeromycotina</taxon>
        <taxon>Glomeromycetes</taxon>
        <taxon>Glomerales</taxon>
        <taxon>Glomeraceae</taxon>
        <taxon>Rhizophagus</taxon>
    </lineage>
</organism>
<name>A0A2N0P659_9GLOM</name>
<evidence type="ECO:0000313" key="2">
    <source>
        <dbReference type="Proteomes" id="UP000232722"/>
    </source>
</evidence>
<dbReference type="AlphaFoldDB" id="A0A2N0P659"/>
<sequence>MENIDTNIWNRRNAAVKEWERSLNINKQKKKYYRQHHNLHYNRPNLNKDDNRHRNIHRVYFNQNHSTLIAVAVGSLIMTHTLGGRRLIFYIQVLGNLIEIEFGSIK</sequence>
<gene>
    <name evidence="1" type="ORF">RhiirA5_425402</name>
</gene>
<proteinExistence type="predicted"/>
<dbReference type="EMBL" id="LLXJ01001404">
    <property type="protein sequence ID" value="PKC02331.1"/>
    <property type="molecule type" value="Genomic_DNA"/>
</dbReference>
<dbReference type="VEuPathDB" id="FungiDB:FUN_001998"/>
<dbReference type="VEuPathDB" id="FungiDB:RhiirA1_472768"/>
<evidence type="ECO:0000313" key="1">
    <source>
        <dbReference type="EMBL" id="PKC02331.1"/>
    </source>
</evidence>
<protein>
    <submittedName>
        <fullName evidence="1">Uncharacterized protein</fullName>
    </submittedName>
</protein>
<reference evidence="1 2" key="1">
    <citation type="submission" date="2016-04" db="EMBL/GenBank/DDBJ databases">
        <title>Genome analyses suggest a sexual origin of heterokaryosis in a supposedly ancient asexual fungus.</title>
        <authorList>
            <person name="Ropars J."/>
            <person name="Sedzielewska K."/>
            <person name="Noel J."/>
            <person name="Charron P."/>
            <person name="Farinelli L."/>
            <person name="Marton T."/>
            <person name="Kruger M."/>
            <person name="Pelin A."/>
            <person name="Brachmann A."/>
            <person name="Corradi N."/>
        </authorList>
    </citation>
    <scope>NUCLEOTIDE SEQUENCE [LARGE SCALE GENOMIC DNA]</scope>
    <source>
        <strain evidence="1 2">A5</strain>
    </source>
</reference>